<evidence type="ECO:0000313" key="2">
    <source>
        <dbReference type="EMBL" id="OGG50928.1"/>
    </source>
</evidence>
<keyword evidence="1" id="KW-1133">Transmembrane helix</keyword>
<organism evidence="2 3">
    <name type="scientific">Candidatus Kaiserbacteria bacterium RIFCSPHIGHO2_01_FULL_54_36</name>
    <dbReference type="NCBI Taxonomy" id="1798482"/>
    <lineage>
        <taxon>Bacteria</taxon>
        <taxon>Candidatus Kaiseribacteriota</taxon>
    </lineage>
</organism>
<dbReference type="STRING" id="1798482.A2763_02735"/>
<sequence>MLALFPEILFLSPLSSTLLRIAAGVVFLLLAWTHYEKREELGRIDFLVVGRGTWIPVVASLIEFVIGLGLIGGIYTQAFAILGALGAMKAFIWKRHYSAFFPISRTASALLFVICLSLLVTGPGAFAFDLPL</sequence>
<feature type="transmembrane region" description="Helical" evidence="1">
    <location>
        <begin position="12"/>
        <end position="32"/>
    </location>
</feature>
<feature type="transmembrane region" description="Helical" evidence="1">
    <location>
        <begin position="109"/>
        <end position="128"/>
    </location>
</feature>
<feature type="transmembrane region" description="Helical" evidence="1">
    <location>
        <begin position="44"/>
        <end position="62"/>
    </location>
</feature>
<keyword evidence="1" id="KW-0812">Transmembrane</keyword>
<evidence type="ECO:0000256" key="1">
    <source>
        <dbReference type="SAM" id="Phobius"/>
    </source>
</evidence>
<keyword evidence="1" id="KW-0472">Membrane</keyword>
<dbReference type="Proteomes" id="UP000178370">
    <property type="component" value="Unassembled WGS sequence"/>
</dbReference>
<comment type="caution">
    <text evidence="2">The sequence shown here is derived from an EMBL/GenBank/DDBJ whole genome shotgun (WGS) entry which is preliminary data.</text>
</comment>
<evidence type="ECO:0008006" key="4">
    <source>
        <dbReference type="Google" id="ProtNLM"/>
    </source>
</evidence>
<dbReference type="EMBL" id="MFKV01000005">
    <property type="protein sequence ID" value="OGG50928.1"/>
    <property type="molecule type" value="Genomic_DNA"/>
</dbReference>
<accession>A0A1F6CP50</accession>
<proteinExistence type="predicted"/>
<reference evidence="2 3" key="1">
    <citation type="journal article" date="2016" name="Nat. Commun.">
        <title>Thousands of microbial genomes shed light on interconnected biogeochemical processes in an aquifer system.</title>
        <authorList>
            <person name="Anantharaman K."/>
            <person name="Brown C.T."/>
            <person name="Hug L.A."/>
            <person name="Sharon I."/>
            <person name="Castelle C.J."/>
            <person name="Probst A.J."/>
            <person name="Thomas B.C."/>
            <person name="Singh A."/>
            <person name="Wilkins M.J."/>
            <person name="Karaoz U."/>
            <person name="Brodie E.L."/>
            <person name="Williams K.H."/>
            <person name="Hubbard S.S."/>
            <person name="Banfield J.F."/>
        </authorList>
    </citation>
    <scope>NUCLEOTIDE SEQUENCE [LARGE SCALE GENOMIC DNA]</scope>
</reference>
<evidence type="ECO:0000313" key="3">
    <source>
        <dbReference type="Proteomes" id="UP000178370"/>
    </source>
</evidence>
<feature type="transmembrane region" description="Helical" evidence="1">
    <location>
        <begin position="68"/>
        <end position="88"/>
    </location>
</feature>
<protein>
    <recommendedName>
        <fullName evidence="4">DoxX family protein</fullName>
    </recommendedName>
</protein>
<name>A0A1F6CP50_9BACT</name>
<gene>
    <name evidence="2" type="ORF">A2763_02735</name>
</gene>
<dbReference type="AlphaFoldDB" id="A0A1F6CP50"/>